<evidence type="ECO:0000256" key="1">
    <source>
        <dbReference type="ARBA" id="ARBA00004651"/>
    </source>
</evidence>
<keyword evidence="4 6" id="KW-1133">Transmembrane helix</keyword>
<keyword evidence="2" id="KW-1003">Cell membrane</keyword>
<organism evidence="8 9">
    <name type="scientific">Prevotella multiformis DSM 16608</name>
    <dbReference type="NCBI Taxonomy" id="888743"/>
    <lineage>
        <taxon>Bacteria</taxon>
        <taxon>Pseudomonadati</taxon>
        <taxon>Bacteroidota</taxon>
        <taxon>Bacteroidia</taxon>
        <taxon>Bacteroidales</taxon>
        <taxon>Prevotellaceae</taxon>
        <taxon>Prevotella</taxon>
    </lineage>
</organism>
<gene>
    <name evidence="8" type="ORF">HMPREF9141_1286</name>
</gene>
<evidence type="ECO:0000256" key="3">
    <source>
        <dbReference type="ARBA" id="ARBA00022692"/>
    </source>
</evidence>
<dbReference type="CDD" id="cd16380">
    <property type="entry name" value="YitT_C"/>
    <property type="match status" value="1"/>
</dbReference>
<dbReference type="HOGENOM" id="CLU_063199_1_1_10"/>
<dbReference type="STRING" id="888743.HMPREF9141_1286"/>
<evidence type="ECO:0000313" key="8">
    <source>
        <dbReference type="EMBL" id="EGC20346.1"/>
    </source>
</evidence>
<accession>F0F6R4</accession>
<evidence type="ECO:0000256" key="4">
    <source>
        <dbReference type="ARBA" id="ARBA00022989"/>
    </source>
</evidence>
<dbReference type="Proteomes" id="UP000005697">
    <property type="component" value="Unassembled WGS sequence"/>
</dbReference>
<proteinExistence type="predicted"/>
<dbReference type="PANTHER" id="PTHR33545">
    <property type="entry name" value="UPF0750 MEMBRANE PROTEIN YITT-RELATED"/>
    <property type="match status" value="1"/>
</dbReference>
<dbReference type="InterPro" id="IPR003740">
    <property type="entry name" value="YitT"/>
</dbReference>
<evidence type="ECO:0000256" key="2">
    <source>
        <dbReference type="ARBA" id="ARBA00022475"/>
    </source>
</evidence>
<feature type="transmembrane region" description="Helical" evidence="6">
    <location>
        <begin position="155"/>
        <end position="175"/>
    </location>
</feature>
<dbReference type="RefSeq" id="WP_007368813.1">
    <property type="nucleotide sequence ID" value="NZ_GL872283.1"/>
</dbReference>
<comment type="caution">
    <text evidence="8">The sequence shown here is derived from an EMBL/GenBank/DDBJ whole genome shotgun (WGS) entry which is preliminary data.</text>
</comment>
<feature type="transmembrane region" description="Helical" evidence="6">
    <location>
        <begin position="181"/>
        <end position="199"/>
    </location>
</feature>
<dbReference type="AlphaFoldDB" id="F0F6R4"/>
<dbReference type="PANTHER" id="PTHR33545:SF5">
    <property type="entry name" value="UPF0750 MEMBRANE PROTEIN YITT"/>
    <property type="match status" value="1"/>
</dbReference>
<dbReference type="Pfam" id="PF10035">
    <property type="entry name" value="DUF2179"/>
    <property type="match status" value="1"/>
</dbReference>
<name>F0F6R4_9BACT</name>
<dbReference type="EMBL" id="AEWX01000017">
    <property type="protein sequence ID" value="EGC20346.1"/>
    <property type="molecule type" value="Genomic_DNA"/>
</dbReference>
<keyword evidence="3 6" id="KW-0812">Transmembrane</keyword>
<dbReference type="OrthoDB" id="1114876at2"/>
<sequence length="305" mass="33910">MVRKRKSKFRDVGEFFMIALAMVIGSFGWCAFLLPHHITIGGIAGIASVIQWGFDIPVQYTYLIINGILLFVALKILGWKFCVRTIFAVLVFASSTSILREVFAEHALFANEPFLACVVGGVLLGIGVSIALQYNASSGGSDVIAAMIHKYRDISLGRVILACDLCIITSSYLVLENWEKVIYGYIVLFVMTYMVDYLISGMRGSVQFFVISEHWGEIGTAINNDVDRGCTLIEARGFYTGKKVGMLFIIARRSEAHSIYQVIDEIDPNAFVSQGVVNGVYGMGFDRMKVPHKKRTVEETVRERA</sequence>
<dbReference type="Pfam" id="PF02588">
    <property type="entry name" value="YitT_membrane"/>
    <property type="match status" value="1"/>
</dbReference>
<dbReference type="InterPro" id="IPR015867">
    <property type="entry name" value="N-reg_PII/ATP_PRibTrfase_C"/>
</dbReference>
<evidence type="ECO:0000256" key="5">
    <source>
        <dbReference type="ARBA" id="ARBA00023136"/>
    </source>
</evidence>
<reference evidence="8 9" key="1">
    <citation type="submission" date="2011-01" db="EMBL/GenBank/DDBJ databases">
        <authorList>
            <person name="Muzny D."/>
            <person name="Qin X."/>
            <person name="Deng J."/>
            <person name="Jiang H."/>
            <person name="Liu Y."/>
            <person name="Qu J."/>
            <person name="Song X.-Z."/>
            <person name="Zhang L."/>
            <person name="Thornton R."/>
            <person name="Coyle M."/>
            <person name="Francisco L."/>
            <person name="Jackson L."/>
            <person name="Javaid M."/>
            <person name="Korchina V."/>
            <person name="Kovar C."/>
            <person name="Mata R."/>
            <person name="Mathew T."/>
            <person name="Ngo R."/>
            <person name="Nguyen L."/>
            <person name="Nguyen N."/>
            <person name="Okwuonu G."/>
            <person name="Ongeri F."/>
            <person name="Pham C."/>
            <person name="Simmons D."/>
            <person name="Wilczek-Boney K."/>
            <person name="Hale W."/>
            <person name="Jakkamsetti A."/>
            <person name="Pham P."/>
            <person name="Ruth R."/>
            <person name="San Lucas F."/>
            <person name="Warren J."/>
            <person name="Zhang J."/>
            <person name="Zhao Z."/>
            <person name="Zhou C."/>
            <person name="Zhu D."/>
            <person name="Lee S."/>
            <person name="Bess C."/>
            <person name="Blankenburg K."/>
            <person name="Forbes L."/>
            <person name="Fu Q."/>
            <person name="Gubbala S."/>
            <person name="Hirani K."/>
            <person name="Jayaseelan J.C."/>
            <person name="Lara F."/>
            <person name="Munidasa M."/>
            <person name="Palculict T."/>
            <person name="Patil S."/>
            <person name="Pu L.-L."/>
            <person name="Saada N."/>
            <person name="Tang L."/>
            <person name="Weissenberger G."/>
            <person name="Zhu Y."/>
            <person name="Hemphill L."/>
            <person name="Shang Y."/>
            <person name="Youmans B."/>
            <person name="Ayvaz T."/>
            <person name="Ross M."/>
            <person name="Santibanez J."/>
            <person name="Aqrawi P."/>
            <person name="Gross S."/>
            <person name="Joshi V."/>
            <person name="Fowler G."/>
            <person name="Nazareth L."/>
            <person name="Reid J."/>
            <person name="Worley K."/>
            <person name="Petrosino J."/>
            <person name="Highlander S."/>
            <person name="Gibbs R."/>
        </authorList>
    </citation>
    <scope>NUCLEOTIDE SEQUENCE [LARGE SCALE GENOMIC DNA]</scope>
    <source>
        <strain evidence="8 9">DSM 16608</strain>
    </source>
</reference>
<feature type="transmembrane region" description="Helical" evidence="6">
    <location>
        <begin position="12"/>
        <end position="34"/>
    </location>
</feature>
<keyword evidence="9" id="KW-1185">Reference proteome</keyword>
<keyword evidence="5 6" id="KW-0472">Membrane</keyword>
<evidence type="ECO:0000256" key="6">
    <source>
        <dbReference type="SAM" id="Phobius"/>
    </source>
</evidence>
<comment type="subcellular location">
    <subcellularLocation>
        <location evidence="1">Cell membrane</location>
        <topology evidence="1">Multi-pass membrane protein</topology>
    </subcellularLocation>
</comment>
<feature type="transmembrane region" description="Helical" evidence="6">
    <location>
        <begin position="113"/>
        <end position="134"/>
    </location>
</feature>
<dbReference type="InterPro" id="IPR019264">
    <property type="entry name" value="DUF2179"/>
</dbReference>
<dbReference type="InterPro" id="IPR051461">
    <property type="entry name" value="UPF0750_membrane"/>
</dbReference>
<dbReference type="eggNOG" id="COG1284">
    <property type="taxonomic scope" value="Bacteria"/>
</dbReference>
<dbReference type="PIRSF" id="PIRSF006483">
    <property type="entry name" value="Membrane_protein_YitT"/>
    <property type="match status" value="1"/>
</dbReference>
<evidence type="ECO:0000259" key="7">
    <source>
        <dbReference type="Pfam" id="PF10035"/>
    </source>
</evidence>
<dbReference type="Gene3D" id="3.30.70.120">
    <property type="match status" value="1"/>
</dbReference>
<evidence type="ECO:0000313" key="9">
    <source>
        <dbReference type="Proteomes" id="UP000005697"/>
    </source>
</evidence>
<protein>
    <recommendedName>
        <fullName evidence="7">DUF2179 domain-containing protein</fullName>
    </recommendedName>
</protein>
<dbReference type="GO" id="GO:0005886">
    <property type="term" value="C:plasma membrane"/>
    <property type="evidence" value="ECO:0007669"/>
    <property type="project" value="UniProtKB-SubCell"/>
</dbReference>
<feature type="domain" description="DUF2179" evidence="7">
    <location>
        <begin position="228"/>
        <end position="282"/>
    </location>
</feature>